<gene>
    <name evidence="2" type="ORF">PVAP13_3NG158704</name>
</gene>
<evidence type="ECO:0000256" key="1">
    <source>
        <dbReference type="SAM" id="MobiDB-lite"/>
    </source>
</evidence>
<dbReference type="EMBL" id="CM029042">
    <property type="protein sequence ID" value="KAG2620195.1"/>
    <property type="molecule type" value="Genomic_DNA"/>
</dbReference>
<evidence type="ECO:0000313" key="3">
    <source>
        <dbReference type="Proteomes" id="UP000823388"/>
    </source>
</evidence>
<dbReference type="AlphaFoldDB" id="A0A8T0UE23"/>
<evidence type="ECO:0000313" key="2">
    <source>
        <dbReference type="EMBL" id="KAG2620195.1"/>
    </source>
</evidence>
<keyword evidence="3" id="KW-1185">Reference proteome</keyword>
<name>A0A8T0UE23_PANVG</name>
<protein>
    <submittedName>
        <fullName evidence="2">Uncharacterized protein</fullName>
    </submittedName>
</protein>
<feature type="region of interest" description="Disordered" evidence="1">
    <location>
        <begin position="73"/>
        <end position="95"/>
    </location>
</feature>
<feature type="region of interest" description="Disordered" evidence="1">
    <location>
        <begin position="1"/>
        <end position="29"/>
    </location>
</feature>
<reference evidence="2" key="1">
    <citation type="submission" date="2020-05" db="EMBL/GenBank/DDBJ databases">
        <title>WGS assembly of Panicum virgatum.</title>
        <authorList>
            <person name="Lovell J.T."/>
            <person name="Jenkins J."/>
            <person name="Shu S."/>
            <person name="Juenger T.E."/>
            <person name="Schmutz J."/>
        </authorList>
    </citation>
    <scope>NUCLEOTIDE SEQUENCE</scope>
    <source>
        <strain evidence="2">AP13</strain>
    </source>
</reference>
<dbReference type="Proteomes" id="UP000823388">
    <property type="component" value="Chromosome 3N"/>
</dbReference>
<organism evidence="2 3">
    <name type="scientific">Panicum virgatum</name>
    <name type="common">Blackwell switchgrass</name>
    <dbReference type="NCBI Taxonomy" id="38727"/>
    <lineage>
        <taxon>Eukaryota</taxon>
        <taxon>Viridiplantae</taxon>
        <taxon>Streptophyta</taxon>
        <taxon>Embryophyta</taxon>
        <taxon>Tracheophyta</taxon>
        <taxon>Spermatophyta</taxon>
        <taxon>Magnoliopsida</taxon>
        <taxon>Liliopsida</taxon>
        <taxon>Poales</taxon>
        <taxon>Poaceae</taxon>
        <taxon>PACMAD clade</taxon>
        <taxon>Panicoideae</taxon>
        <taxon>Panicodae</taxon>
        <taxon>Paniceae</taxon>
        <taxon>Panicinae</taxon>
        <taxon>Panicum</taxon>
        <taxon>Panicum sect. Hiantes</taxon>
    </lineage>
</organism>
<comment type="caution">
    <text evidence="2">The sequence shown here is derived from an EMBL/GenBank/DDBJ whole genome shotgun (WGS) entry which is preliminary data.</text>
</comment>
<accession>A0A8T0UE23</accession>
<proteinExistence type="predicted"/>
<sequence>MQSMVLGCNTHCPGQKRRRPAGLGTSEPIQVKKRRPAGLGSSKPIPACNKKKVVFCVDSSSSDEACASIAKKMHKGRSLEGTDQGTSHQKRANVF</sequence>